<dbReference type="InterPro" id="IPR001005">
    <property type="entry name" value="SANT/Myb"/>
</dbReference>
<dbReference type="Pfam" id="PF00249">
    <property type="entry name" value="Myb_DNA-binding"/>
    <property type="match status" value="2"/>
</dbReference>
<feature type="compositionally biased region" description="Low complexity" evidence="2">
    <location>
        <begin position="557"/>
        <end position="568"/>
    </location>
</feature>
<evidence type="ECO:0000259" key="3">
    <source>
        <dbReference type="PROSITE" id="PS51293"/>
    </source>
</evidence>
<dbReference type="Gene3D" id="1.10.10.60">
    <property type="entry name" value="Homeodomain-like"/>
    <property type="match status" value="1"/>
</dbReference>
<feature type="coiled-coil region" evidence="1">
    <location>
        <begin position="497"/>
        <end position="524"/>
    </location>
</feature>
<evidence type="ECO:0000313" key="5">
    <source>
        <dbReference type="Proteomes" id="UP001437256"/>
    </source>
</evidence>
<feature type="region of interest" description="Disordered" evidence="2">
    <location>
        <begin position="297"/>
        <end position="316"/>
    </location>
</feature>
<dbReference type="GO" id="GO:0003677">
    <property type="term" value="F:DNA binding"/>
    <property type="evidence" value="ECO:0007669"/>
    <property type="project" value="UniProtKB-KW"/>
</dbReference>
<feature type="compositionally biased region" description="Low complexity" evidence="2">
    <location>
        <begin position="778"/>
        <end position="789"/>
    </location>
</feature>
<keyword evidence="5" id="KW-1185">Reference proteome</keyword>
<feature type="region of interest" description="Disordered" evidence="2">
    <location>
        <begin position="536"/>
        <end position="569"/>
    </location>
</feature>
<feature type="compositionally biased region" description="Polar residues" evidence="2">
    <location>
        <begin position="389"/>
        <end position="398"/>
    </location>
</feature>
<evidence type="ECO:0000256" key="2">
    <source>
        <dbReference type="SAM" id="MobiDB-lite"/>
    </source>
</evidence>
<dbReference type="InterPro" id="IPR051571">
    <property type="entry name" value="N-CoR_corepressor"/>
</dbReference>
<keyword evidence="1" id="KW-0175">Coiled coil</keyword>
<feature type="compositionally biased region" description="Polar residues" evidence="2">
    <location>
        <begin position="191"/>
        <end position="220"/>
    </location>
</feature>
<feature type="region of interest" description="Disordered" evidence="2">
    <location>
        <begin position="700"/>
        <end position="850"/>
    </location>
</feature>
<dbReference type="PROSITE" id="PS51293">
    <property type="entry name" value="SANT"/>
    <property type="match status" value="2"/>
</dbReference>
<feature type="region of interest" description="Disordered" evidence="2">
    <location>
        <begin position="1042"/>
        <end position="1078"/>
    </location>
</feature>
<dbReference type="PANTHER" id="PTHR13992:SF39">
    <property type="entry name" value="SMRTER, ISOFORM G"/>
    <property type="match status" value="1"/>
</dbReference>
<evidence type="ECO:0000256" key="1">
    <source>
        <dbReference type="SAM" id="Coils"/>
    </source>
</evidence>
<feature type="compositionally biased region" description="Low complexity" evidence="2">
    <location>
        <begin position="907"/>
        <end position="921"/>
    </location>
</feature>
<keyword evidence="4" id="KW-0238">DNA-binding</keyword>
<feature type="compositionally biased region" description="Basic and acidic residues" evidence="2">
    <location>
        <begin position="243"/>
        <end position="253"/>
    </location>
</feature>
<dbReference type="Gene3D" id="1.20.58.1880">
    <property type="match status" value="1"/>
</dbReference>
<reference evidence="4 5" key="1">
    <citation type="submission" date="2024-05" db="EMBL/GenBank/DDBJ databases">
        <title>A draft genome resource for the thread blight pathogen Marasmius tenuissimus strain MS-2.</title>
        <authorList>
            <person name="Yulfo-Soto G.E."/>
            <person name="Baruah I.K."/>
            <person name="Amoako-Attah I."/>
            <person name="Bukari Y."/>
            <person name="Meinhardt L.W."/>
            <person name="Bailey B.A."/>
            <person name="Cohen S.P."/>
        </authorList>
    </citation>
    <scope>NUCLEOTIDE SEQUENCE [LARGE SCALE GENOMIC DNA]</scope>
    <source>
        <strain evidence="4 5">MS-2</strain>
    </source>
</reference>
<feature type="compositionally biased region" description="Polar residues" evidence="2">
    <location>
        <begin position="168"/>
        <end position="183"/>
    </location>
</feature>
<feature type="compositionally biased region" description="Pro residues" evidence="2">
    <location>
        <begin position="1060"/>
        <end position="1078"/>
    </location>
</feature>
<feature type="compositionally biased region" description="Acidic residues" evidence="2">
    <location>
        <begin position="796"/>
        <end position="806"/>
    </location>
</feature>
<feature type="region of interest" description="Disordered" evidence="2">
    <location>
        <begin position="905"/>
        <end position="961"/>
    </location>
</feature>
<feature type="compositionally biased region" description="Basic and acidic residues" evidence="2">
    <location>
        <begin position="833"/>
        <end position="844"/>
    </location>
</feature>
<feature type="region of interest" description="Disordered" evidence="2">
    <location>
        <begin position="168"/>
        <end position="288"/>
    </location>
</feature>
<sequence length="1078" mass="116949">MATRIFEPSDSWKHHNAMSGGGGSKSVSYISHPNGFMPMITVAEGLGLHNLYTTTTDIIDQILTMKRLMHAIDIPRIVRITIRTLQVVIATLFRARLFAHKGSAEGASLEEGHTHAPPTVIGRIRDHSPETAAAHLAHAHAPSLVGIHEDVLGLSRVYHLAAARQKSSLGNRYTDSEASTPAQRHSPPLPQTRNGTKSTTRVNGASVNTGKRQPQPSSHLNPYHPALLSRSPSHSSIASSRETSVKPTERSADIGDTSGAPVAVDVKQSHSPVEPANQCPPQTDGTAILPQDLKVAGPCPATEAPSIAVKEEKPSERDFIEEVEMQDVMPEKASDSADDIPAAQVTLPQAQDTSADDSDNDIEIIENGTSLQNAVDTGSIGAERGDSPNIVTPPSQGATKIVPDFGPEDIPNMADATTVREALRVVVMTRLLADRQTRAERVEPILATNLQLPRYPHEKVTSERPTPEVLIKEMMHPAGPRAQTRDEMYRFMHDSLVEKFEARQTALKDKVQRLREEYLSLHEKWVDHCARLDEQARSKQGGNASETPILPSVLPPATGRTTRRSAATMGDAVRSDFEMEQIIASIGYDEATDPNQLCVRNLAVIPDMISVTRGQVDYVFDDNNLRVDNPAEYYAPDTGIHDWTEEEKQVFLDKFAAQPKQFGAIAKALPNKTAAQCVDFYYLHKKVNIDFRNVVAMNAPGKKGKRRTGKRKGNSLMADIRKHDAEVGPSTRGKGKRTAAATVASLKSREGRKVTEDTPTTATPTPEPESRPRRRRAAASAISSKPSSSLAIVTNDPEEEGTEDPESISRPTKRAKRTRKVKSAAIVDDGSEGEGKSAEPEPSNRRRNIAVWSDDDKELFVKLLGQHGDNFKRISASMPNKTQAQVHNFYRNNIDKLGLREIAKNAPRTSPEPSQPRESPPMASLPLDGEDSAARDVQSAATSVSATPVPTDPTAGQTVPIPRRDLSTMLPYNSYTTPYGASTTVPMSVYSAASKGYTSGYGAVAYGSYGPSAPPGVYPNGAYASTRSAYYPYPYSYTVPAGPYGSATTNGTPPVASPTTAPPNPYTDPRYYPYPPSS</sequence>
<feature type="compositionally biased region" description="Basic residues" evidence="2">
    <location>
        <begin position="702"/>
        <end position="713"/>
    </location>
</feature>
<feature type="compositionally biased region" description="Low complexity" evidence="2">
    <location>
        <begin position="224"/>
        <end position="241"/>
    </location>
</feature>
<dbReference type="EMBL" id="JBBXMP010000020">
    <property type="protein sequence ID" value="KAL0068078.1"/>
    <property type="molecule type" value="Genomic_DNA"/>
</dbReference>
<feature type="compositionally biased region" description="Basic and acidic residues" evidence="2">
    <location>
        <begin position="747"/>
        <end position="756"/>
    </location>
</feature>
<feature type="domain" description="SANT" evidence="3">
    <location>
        <begin position="638"/>
        <end position="689"/>
    </location>
</feature>
<feature type="compositionally biased region" description="Polar residues" evidence="2">
    <location>
        <begin position="939"/>
        <end position="948"/>
    </location>
</feature>
<feature type="compositionally biased region" description="Basic residues" evidence="2">
    <location>
        <begin position="811"/>
        <end position="822"/>
    </location>
</feature>
<feature type="region of interest" description="Disordered" evidence="2">
    <location>
        <begin position="367"/>
        <end position="401"/>
    </location>
</feature>
<name>A0ABR3A3B7_9AGAR</name>
<dbReference type="SUPFAM" id="SSF46689">
    <property type="entry name" value="Homeodomain-like"/>
    <property type="match status" value="2"/>
</dbReference>
<comment type="caution">
    <text evidence="4">The sequence shown here is derived from an EMBL/GenBank/DDBJ whole genome shotgun (WGS) entry which is preliminary data.</text>
</comment>
<gene>
    <name evidence="4" type="primary">SNT1</name>
    <name evidence="4" type="ORF">AAF712_004738</name>
</gene>
<dbReference type="InterPro" id="IPR017884">
    <property type="entry name" value="SANT_dom"/>
</dbReference>
<dbReference type="InterPro" id="IPR009057">
    <property type="entry name" value="Homeodomain-like_sf"/>
</dbReference>
<dbReference type="PANTHER" id="PTHR13992">
    <property type="entry name" value="NUCLEAR RECEPTOR CO-REPRESSOR RELATED NCOR"/>
    <property type="match status" value="1"/>
</dbReference>
<dbReference type="CDD" id="cd00167">
    <property type="entry name" value="SANT"/>
    <property type="match status" value="2"/>
</dbReference>
<accession>A0ABR3A3B7</accession>
<proteinExistence type="predicted"/>
<protein>
    <submittedName>
        <fullName evidence="4">DNA-binding protein snt1</fullName>
    </submittedName>
</protein>
<evidence type="ECO:0000313" key="4">
    <source>
        <dbReference type="EMBL" id="KAL0068078.1"/>
    </source>
</evidence>
<dbReference type="SMART" id="SM00717">
    <property type="entry name" value="SANT"/>
    <property type="match status" value="2"/>
</dbReference>
<dbReference type="Proteomes" id="UP001437256">
    <property type="component" value="Unassembled WGS sequence"/>
</dbReference>
<organism evidence="4 5">
    <name type="scientific">Marasmius tenuissimus</name>
    <dbReference type="NCBI Taxonomy" id="585030"/>
    <lineage>
        <taxon>Eukaryota</taxon>
        <taxon>Fungi</taxon>
        <taxon>Dikarya</taxon>
        <taxon>Basidiomycota</taxon>
        <taxon>Agaricomycotina</taxon>
        <taxon>Agaricomycetes</taxon>
        <taxon>Agaricomycetidae</taxon>
        <taxon>Agaricales</taxon>
        <taxon>Marasmiineae</taxon>
        <taxon>Marasmiaceae</taxon>
        <taxon>Marasmius</taxon>
    </lineage>
</organism>
<feature type="domain" description="SANT" evidence="3">
    <location>
        <begin position="851"/>
        <end position="892"/>
    </location>
</feature>